<reference evidence="2 3" key="1">
    <citation type="journal article" date="2016" name="Nat. Commun.">
        <title>Thousands of microbial genomes shed light on interconnected biogeochemical processes in an aquifer system.</title>
        <authorList>
            <person name="Anantharaman K."/>
            <person name="Brown C.T."/>
            <person name="Hug L.A."/>
            <person name="Sharon I."/>
            <person name="Castelle C.J."/>
            <person name="Probst A.J."/>
            <person name="Thomas B.C."/>
            <person name="Singh A."/>
            <person name="Wilkins M.J."/>
            <person name="Karaoz U."/>
            <person name="Brodie E.L."/>
            <person name="Williams K.H."/>
            <person name="Hubbard S.S."/>
            <person name="Banfield J.F."/>
        </authorList>
    </citation>
    <scope>NUCLEOTIDE SEQUENCE [LARGE SCALE GENOMIC DNA]</scope>
</reference>
<sequence>MKNLTTALAFAVASIVSAQTSLVWVDSAKGGSPSVTAAFFAKDGWEVWAFGANNPKTLDLELGRLFPWGKKVLVGGYVAVWPDSNRTFGIPFVMVNDKVLGGHLCLKLGCYLPLNGGPTILFSDESSLLWEAKKGLSWGPILSYVQVDGGKPIARLGLSLRLTKGDETLELSCQPVYLSGDGETRFRIGITHRF</sequence>
<proteinExistence type="predicted"/>
<comment type="caution">
    <text evidence="2">The sequence shown here is derived from an EMBL/GenBank/DDBJ whole genome shotgun (WGS) entry which is preliminary data.</text>
</comment>
<dbReference type="AlphaFoldDB" id="A0A1F5EBK0"/>
<organism evidence="2 3">
    <name type="scientific">Candidatus Berkelbacteria bacterium RIFCSPLOWO2_01_FULL_50_28</name>
    <dbReference type="NCBI Taxonomy" id="1797471"/>
    <lineage>
        <taxon>Bacteria</taxon>
        <taxon>Candidatus Berkelbacteria</taxon>
    </lineage>
</organism>
<evidence type="ECO:0000256" key="1">
    <source>
        <dbReference type="SAM" id="SignalP"/>
    </source>
</evidence>
<evidence type="ECO:0000313" key="2">
    <source>
        <dbReference type="EMBL" id="OGD64594.1"/>
    </source>
</evidence>
<protein>
    <recommendedName>
        <fullName evidence="4">Outer membrane protein beta-barrel domain-containing protein</fullName>
    </recommendedName>
</protein>
<feature type="signal peptide" evidence="1">
    <location>
        <begin position="1"/>
        <end position="18"/>
    </location>
</feature>
<name>A0A1F5EBK0_9BACT</name>
<feature type="chain" id="PRO_5009518309" description="Outer membrane protein beta-barrel domain-containing protein" evidence="1">
    <location>
        <begin position="19"/>
        <end position="194"/>
    </location>
</feature>
<evidence type="ECO:0000313" key="3">
    <source>
        <dbReference type="Proteomes" id="UP000177481"/>
    </source>
</evidence>
<gene>
    <name evidence="2" type="ORF">A3A71_00875</name>
</gene>
<keyword evidence="1" id="KW-0732">Signal</keyword>
<dbReference type="Proteomes" id="UP000177481">
    <property type="component" value="Unassembled WGS sequence"/>
</dbReference>
<evidence type="ECO:0008006" key="4">
    <source>
        <dbReference type="Google" id="ProtNLM"/>
    </source>
</evidence>
<dbReference type="EMBL" id="MEZX01000002">
    <property type="protein sequence ID" value="OGD64594.1"/>
    <property type="molecule type" value="Genomic_DNA"/>
</dbReference>
<accession>A0A1F5EBK0</accession>